<comment type="subcellular location">
    <subcellularLocation>
        <location evidence="4">Cytoplasm</location>
    </subcellularLocation>
</comment>
<comment type="similarity">
    <text evidence="1 4 6">Belongs to the GrpE family.</text>
</comment>
<dbReference type="CDD" id="cd00446">
    <property type="entry name" value="GrpE"/>
    <property type="match status" value="1"/>
</dbReference>
<feature type="compositionally biased region" description="Gly residues" evidence="7">
    <location>
        <begin position="261"/>
        <end position="277"/>
    </location>
</feature>
<dbReference type="InterPro" id="IPR009012">
    <property type="entry name" value="GrpE_head"/>
</dbReference>
<name>A0ABS1DLG8_9PROT</name>
<feature type="region of interest" description="Disordered" evidence="7">
    <location>
        <begin position="1"/>
        <end position="117"/>
    </location>
</feature>
<comment type="subunit">
    <text evidence="4">Homodimer.</text>
</comment>
<feature type="compositionally biased region" description="Polar residues" evidence="7">
    <location>
        <begin position="38"/>
        <end position="52"/>
    </location>
</feature>
<reference evidence="8 9" key="1">
    <citation type="journal article" date="2020" name="Microorganisms">
        <title>Osmotic Adaptation and Compatible Solute Biosynthesis of Phototrophic Bacteria as Revealed from Genome Analyses.</title>
        <authorList>
            <person name="Imhoff J.F."/>
            <person name="Rahn T."/>
            <person name="Kunzel S."/>
            <person name="Keller A."/>
            <person name="Neulinger S.C."/>
        </authorList>
    </citation>
    <scope>NUCLEOTIDE SEQUENCE [LARGE SCALE GENOMIC DNA]</scope>
    <source>
        <strain evidence="8 9">DSM 9895</strain>
    </source>
</reference>
<dbReference type="PRINTS" id="PR00773">
    <property type="entry name" value="GRPEPROTEIN"/>
</dbReference>
<evidence type="ECO:0000256" key="4">
    <source>
        <dbReference type="HAMAP-Rule" id="MF_01151"/>
    </source>
</evidence>
<evidence type="ECO:0000256" key="2">
    <source>
        <dbReference type="ARBA" id="ARBA00023016"/>
    </source>
</evidence>
<keyword evidence="3 4" id="KW-0143">Chaperone</keyword>
<dbReference type="PANTHER" id="PTHR21237">
    <property type="entry name" value="GRPE PROTEIN"/>
    <property type="match status" value="1"/>
</dbReference>
<keyword evidence="9" id="KW-1185">Reference proteome</keyword>
<accession>A0ABS1DLG8</accession>
<proteinExistence type="inferred from homology"/>
<sequence>MRERRTRRMHPTERTRPQRTRHMTANNNRANDKHESQDPSGQSHETGQQGQNAGAEPGGQDPEQAKSEANAKAAAQEAARLAEEAARNANAQGEGDPEAEAPADPRAELQQEIDDLKNRLQRAMAETENVRRRADRERQEAMKYAAAPLAKDLLGVADNLRRALESVPQDKAEQDETLKNLLSGVQMTEKELADAFDKHSIKKLSPAAGEKFDPHYHEAMYEVPTDEHKPGSVVHVVQEGYILNDRLLRPARVGVAKAAGGQNGGSQNGGGANGQGGNVDTQA</sequence>
<dbReference type="EMBL" id="NRRL01000180">
    <property type="protein sequence ID" value="MBK1671386.1"/>
    <property type="molecule type" value="Genomic_DNA"/>
</dbReference>
<dbReference type="SUPFAM" id="SSF58014">
    <property type="entry name" value="Coiled-coil domain of nucleotide exchange factor GrpE"/>
    <property type="match status" value="1"/>
</dbReference>
<organism evidence="8 9">
    <name type="scientific">Rhodovibrio sodomensis</name>
    <dbReference type="NCBI Taxonomy" id="1088"/>
    <lineage>
        <taxon>Bacteria</taxon>
        <taxon>Pseudomonadati</taxon>
        <taxon>Pseudomonadota</taxon>
        <taxon>Alphaproteobacteria</taxon>
        <taxon>Rhodospirillales</taxon>
        <taxon>Rhodovibrionaceae</taxon>
        <taxon>Rhodovibrio</taxon>
    </lineage>
</organism>
<dbReference type="Proteomes" id="UP001296873">
    <property type="component" value="Unassembled WGS sequence"/>
</dbReference>
<dbReference type="PANTHER" id="PTHR21237:SF23">
    <property type="entry name" value="GRPE PROTEIN HOMOLOG, MITOCHONDRIAL"/>
    <property type="match status" value="1"/>
</dbReference>
<gene>
    <name evidence="4 8" type="primary">grpE</name>
    <name evidence="8" type="ORF">CKO28_25630</name>
</gene>
<comment type="caution">
    <text evidence="8">The sequence shown here is derived from an EMBL/GenBank/DDBJ whole genome shotgun (WGS) entry which is preliminary data.</text>
</comment>
<keyword evidence="4" id="KW-0963">Cytoplasm</keyword>
<evidence type="ECO:0000256" key="6">
    <source>
        <dbReference type="RuleBase" id="RU004478"/>
    </source>
</evidence>
<dbReference type="NCBIfam" id="NF010738">
    <property type="entry name" value="PRK14140.1"/>
    <property type="match status" value="1"/>
</dbReference>
<dbReference type="HAMAP" id="MF_01151">
    <property type="entry name" value="GrpE"/>
    <property type="match status" value="1"/>
</dbReference>
<protein>
    <recommendedName>
        <fullName evidence="4 5">Protein GrpE</fullName>
    </recommendedName>
    <alternativeName>
        <fullName evidence="4">HSP-70 cofactor</fullName>
    </alternativeName>
</protein>
<feature type="compositionally biased region" description="Low complexity" evidence="7">
    <location>
        <begin position="67"/>
        <end position="79"/>
    </location>
</feature>
<comment type="function">
    <text evidence="4 5">Participates actively in the response to hyperosmotic and heat shock by preventing the aggregation of stress-denatured proteins, in association with DnaK and GrpE. It is the nucleotide exchange factor for DnaK and may function as a thermosensor. Unfolded proteins bind initially to DnaJ; upon interaction with the DnaJ-bound protein, DnaK hydrolyzes its bound ATP, resulting in the formation of a stable complex. GrpE releases ADP from DnaK; ATP binding to DnaK triggers the release of the substrate protein, thus completing the reaction cycle. Several rounds of ATP-dependent interactions between DnaJ, DnaK and GrpE are required for fully efficient folding.</text>
</comment>
<evidence type="ECO:0000256" key="3">
    <source>
        <dbReference type="ARBA" id="ARBA00023186"/>
    </source>
</evidence>
<dbReference type="Gene3D" id="2.30.22.10">
    <property type="entry name" value="Head domain of nucleotide exchange factor GrpE"/>
    <property type="match status" value="1"/>
</dbReference>
<evidence type="ECO:0000313" key="8">
    <source>
        <dbReference type="EMBL" id="MBK1671386.1"/>
    </source>
</evidence>
<evidence type="ECO:0000256" key="1">
    <source>
        <dbReference type="ARBA" id="ARBA00009054"/>
    </source>
</evidence>
<dbReference type="InterPro" id="IPR000740">
    <property type="entry name" value="GrpE"/>
</dbReference>
<feature type="region of interest" description="Disordered" evidence="7">
    <location>
        <begin position="258"/>
        <end position="283"/>
    </location>
</feature>
<evidence type="ECO:0000256" key="5">
    <source>
        <dbReference type="RuleBase" id="RU000639"/>
    </source>
</evidence>
<dbReference type="PROSITE" id="PS01071">
    <property type="entry name" value="GRPE"/>
    <property type="match status" value="1"/>
</dbReference>
<keyword evidence="2 4" id="KW-0346">Stress response</keyword>
<dbReference type="InterPro" id="IPR013805">
    <property type="entry name" value="GrpE_CC"/>
</dbReference>
<dbReference type="Gene3D" id="3.90.20.20">
    <property type="match status" value="1"/>
</dbReference>
<evidence type="ECO:0000256" key="7">
    <source>
        <dbReference type="SAM" id="MobiDB-lite"/>
    </source>
</evidence>
<feature type="compositionally biased region" description="Basic and acidic residues" evidence="7">
    <location>
        <begin position="103"/>
        <end position="117"/>
    </location>
</feature>
<dbReference type="SUPFAM" id="SSF51064">
    <property type="entry name" value="Head domain of nucleotide exchange factor GrpE"/>
    <property type="match status" value="1"/>
</dbReference>
<evidence type="ECO:0000313" key="9">
    <source>
        <dbReference type="Proteomes" id="UP001296873"/>
    </source>
</evidence>
<dbReference type="Pfam" id="PF01025">
    <property type="entry name" value="GrpE"/>
    <property type="match status" value="1"/>
</dbReference>